<protein>
    <submittedName>
        <fullName evidence="1">Uncharacterized protein</fullName>
    </submittedName>
</protein>
<dbReference type="Proteomes" id="UP001054945">
    <property type="component" value="Unassembled WGS sequence"/>
</dbReference>
<organism evidence="1 2">
    <name type="scientific">Caerostris extrusa</name>
    <name type="common">Bark spider</name>
    <name type="synonym">Caerostris bankana</name>
    <dbReference type="NCBI Taxonomy" id="172846"/>
    <lineage>
        <taxon>Eukaryota</taxon>
        <taxon>Metazoa</taxon>
        <taxon>Ecdysozoa</taxon>
        <taxon>Arthropoda</taxon>
        <taxon>Chelicerata</taxon>
        <taxon>Arachnida</taxon>
        <taxon>Araneae</taxon>
        <taxon>Araneomorphae</taxon>
        <taxon>Entelegynae</taxon>
        <taxon>Araneoidea</taxon>
        <taxon>Araneidae</taxon>
        <taxon>Caerostris</taxon>
    </lineage>
</organism>
<name>A0AAV4RVQ4_CAEEX</name>
<evidence type="ECO:0000313" key="2">
    <source>
        <dbReference type="Proteomes" id="UP001054945"/>
    </source>
</evidence>
<sequence>MLAQFLSYLLIENGRKKSHVSGKKNLVLQHHQKRRSRKWAIFFLFICCRGGRTLHKLVTLLAHLCDDPEREEVPDPRWREKVSPDRFDLPSIVFFAAAFRYSNKVFLNDSEVLYSLLKNMLECKEKK</sequence>
<evidence type="ECO:0000313" key="1">
    <source>
        <dbReference type="EMBL" id="GIY25830.1"/>
    </source>
</evidence>
<dbReference type="AlphaFoldDB" id="A0AAV4RVQ4"/>
<gene>
    <name evidence="1" type="ORF">CEXT_111531</name>
</gene>
<accession>A0AAV4RVQ4</accession>
<dbReference type="EMBL" id="BPLR01008584">
    <property type="protein sequence ID" value="GIY25830.1"/>
    <property type="molecule type" value="Genomic_DNA"/>
</dbReference>
<keyword evidence="2" id="KW-1185">Reference proteome</keyword>
<comment type="caution">
    <text evidence="1">The sequence shown here is derived from an EMBL/GenBank/DDBJ whole genome shotgun (WGS) entry which is preliminary data.</text>
</comment>
<proteinExistence type="predicted"/>
<reference evidence="1 2" key="1">
    <citation type="submission" date="2021-06" db="EMBL/GenBank/DDBJ databases">
        <title>Caerostris extrusa draft genome.</title>
        <authorList>
            <person name="Kono N."/>
            <person name="Arakawa K."/>
        </authorList>
    </citation>
    <scope>NUCLEOTIDE SEQUENCE [LARGE SCALE GENOMIC DNA]</scope>
</reference>